<dbReference type="InParanoid" id="A0A369J235"/>
<gene>
    <name evidence="3" type="ORF">Hypma_016365</name>
</gene>
<accession>A0A369J235</accession>
<evidence type="ECO:0000313" key="4">
    <source>
        <dbReference type="Proteomes" id="UP000076154"/>
    </source>
</evidence>
<evidence type="ECO:0000259" key="2">
    <source>
        <dbReference type="Pfam" id="PF09994"/>
    </source>
</evidence>
<dbReference type="Pfam" id="PF09994">
    <property type="entry name" value="T6SS_Tle1-like_cat"/>
    <property type="match status" value="1"/>
</dbReference>
<evidence type="ECO:0000256" key="1">
    <source>
        <dbReference type="SAM" id="MobiDB-lite"/>
    </source>
</evidence>
<protein>
    <recommendedName>
        <fullName evidence="2">T6SS Phospholipase effector Tle1-like catalytic domain-containing protein</fullName>
    </recommendedName>
</protein>
<feature type="region of interest" description="Disordered" evidence="1">
    <location>
        <begin position="214"/>
        <end position="249"/>
    </location>
</feature>
<reference evidence="3" key="1">
    <citation type="submission" date="2018-04" db="EMBL/GenBank/DDBJ databases">
        <title>Whole genome sequencing of Hypsizygus marmoreus.</title>
        <authorList>
            <person name="Choi I.-G."/>
            <person name="Min B."/>
            <person name="Kim J.-G."/>
            <person name="Kim S."/>
            <person name="Oh Y.-L."/>
            <person name="Kong W.-S."/>
            <person name="Park H."/>
            <person name="Jeong J."/>
            <person name="Song E.-S."/>
        </authorList>
    </citation>
    <scope>NUCLEOTIDE SEQUENCE [LARGE SCALE GENOMIC DNA]</scope>
    <source>
        <strain evidence="3">51987-8</strain>
    </source>
</reference>
<comment type="caution">
    <text evidence="3">The sequence shown here is derived from an EMBL/GenBank/DDBJ whole genome shotgun (WGS) entry which is preliminary data.</text>
</comment>
<dbReference type="PANTHER" id="PTHR33840:SF2">
    <property type="entry name" value="TLE1 PHOSPHOLIPASE DOMAIN-CONTAINING PROTEIN"/>
    <property type="match status" value="1"/>
</dbReference>
<dbReference type="AlphaFoldDB" id="A0A369J235"/>
<organism evidence="3 4">
    <name type="scientific">Hypsizygus marmoreus</name>
    <name type="common">White beech mushroom</name>
    <name type="synonym">Agaricus marmoreus</name>
    <dbReference type="NCBI Taxonomy" id="39966"/>
    <lineage>
        <taxon>Eukaryota</taxon>
        <taxon>Fungi</taxon>
        <taxon>Dikarya</taxon>
        <taxon>Basidiomycota</taxon>
        <taxon>Agaricomycotina</taxon>
        <taxon>Agaricomycetes</taxon>
        <taxon>Agaricomycetidae</taxon>
        <taxon>Agaricales</taxon>
        <taxon>Tricholomatineae</taxon>
        <taxon>Lyophyllaceae</taxon>
        <taxon>Hypsizygus</taxon>
    </lineage>
</organism>
<feature type="domain" description="T6SS Phospholipase effector Tle1-like catalytic" evidence="2">
    <location>
        <begin position="12"/>
        <end position="318"/>
    </location>
</feature>
<keyword evidence="4" id="KW-1185">Reference proteome</keyword>
<dbReference type="OrthoDB" id="3162439at2759"/>
<proteinExistence type="predicted"/>
<feature type="compositionally biased region" description="Polar residues" evidence="1">
    <location>
        <begin position="237"/>
        <end position="246"/>
    </location>
</feature>
<dbReference type="Proteomes" id="UP000076154">
    <property type="component" value="Unassembled WGS sequence"/>
</dbReference>
<dbReference type="PANTHER" id="PTHR33840">
    <property type="match status" value="1"/>
</dbReference>
<evidence type="ECO:0000313" key="3">
    <source>
        <dbReference type="EMBL" id="RDB14707.1"/>
    </source>
</evidence>
<dbReference type="EMBL" id="LUEZ02000096">
    <property type="protein sequence ID" value="RDB14707.1"/>
    <property type="molecule type" value="Genomic_DNA"/>
</dbReference>
<name>A0A369J235_HYPMA</name>
<dbReference type="InterPro" id="IPR018712">
    <property type="entry name" value="Tle1-like_cat"/>
</dbReference>
<sequence>MSDSGDPPKKPRTLILCFDGTLEEYDGDNTNVVKFYSLLKKDDFSDQLCYYQPGIGTWFNPGVVSPFFRWGAKILDLAFAWYLDAHVIEGYKFLMQNYRVGDKICIFGFSRGSYTARALAGALYKVGLLPRDNEQQIPFAYRLYKREDADGIALCAGFKQTFCQSVKVEFVGVWDTVTSVGVVMGRTLPFTNSNKTIKTFRHAVALDEHRARFRPNNYHRPSPDSAGAALDPEHASPSPNSTTSEMQKVVSPKRRGFVSRFFKRPLQTFSDVLEEEEGEDTDVMEVWFSGCHSDVGGGAVLDSVPHNLSNISLRWMVGEVMKARCGVQFEESALERASIPHFTFPGTTTPIEVAPEHAAMDAADALEPIHDGLKNNVLWWLLEIIPLSYSWQDASGVWHREFSFNLGGGRVIQDPNPNFHTTVKQRINQMKYTPKARWTAGTESGFRASYENPQEVPK</sequence>